<gene>
    <name evidence="1" type="ORF">PMAYCL1PPCAC_13610</name>
</gene>
<feature type="non-terminal residue" evidence="1">
    <location>
        <position position="1"/>
    </location>
</feature>
<dbReference type="Proteomes" id="UP001328107">
    <property type="component" value="Unassembled WGS sequence"/>
</dbReference>
<comment type="caution">
    <text evidence="1">The sequence shown here is derived from an EMBL/GenBank/DDBJ whole genome shotgun (WGS) entry which is preliminary data.</text>
</comment>
<feature type="non-terminal residue" evidence="1">
    <location>
        <position position="99"/>
    </location>
</feature>
<accession>A0AAN5CEZ1</accession>
<reference evidence="2" key="1">
    <citation type="submission" date="2022-10" db="EMBL/GenBank/DDBJ databases">
        <title>Genome assembly of Pristionchus species.</title>
        <authorList>
            <person name="Yoshida K."/>
            <person name="Sommer R.J."/>
        </authorList>
    </citation>
    <scope>NUCLEOTIDE SEQUENCE [LARGE SCALE GENOMIC DNA]</scope>
    <source>
        <strain evidence="2">RS5460</strain>
    </source>
</reference>
<evidence type="ECO:0000313" key="1">
    <source>
        <dbReference type="EMBL" id="GMR43415.1"/>
    </source>
</evidence>
<dbReference type="AlphaFoldDB" id="A0AAN5CEZ1"/>
<name>A0AAN5CEZ1_9BILA</name>
<evidence type="ECO:0000313" key="2">
    <source>
        <dbReference type="Proteomes" id="UP001328107"/>
    </source>
</evidence>
<organism evidence="1 2">
    <name type="scientific">Pristionchus mayeri</name>
    <dbReference type="NCBI Taxonomy" id="1317129"/>
    <lineage>
        <taxon>Eukaryota</taxon>
        <taxon>Metazoa</taxon>
        <taxon>Ecdysozoa</taxon>
        <taxon>Nematoda</taxon>
        <taxon>Chromadorea</taxon>
        <taxon>Rhabditida</taxon>
        <taxon>Rhabditina</taxon>
        <taxon>Diplogasteromorpha</taxon>
        <taxon>Diplogasteroidea</taxon>
        <taxon>Neodiplogasteridae</taxon>
        <taxon>Pristionchus</taxon>
    </lineage>
</organism>
<protein>
    <recommendedName>
        <fullName evidence="3">EGF-like domain-containing protein</fullName>
    </recommendedName>
</protein>
<keyword evidence="2" id="KW-1185">Reference proteome</keyword>
<sequence>FAGKCTTKPRCLNGGYTHPRDCTKCMCNKYYTGNLCEKPRNLVKLSCEGKRSHVREIHVDMYNQEQRSKRKLSDDFFNRGENLWDIIEAPVGKNIKVKV</sequence>
<proteinExistence type="predicted"/>
<dbReference type="EMBL" id="BTRK01000003">
    <property type="protein sequence ID" value="GMR43415.1"/>
    <property type="molecule type" value="Genomic_DNA"/>
</dbReference>
<evidence type="ECO:0008006" key="3">
    <source>
        <dbReference type="Google" id="ProtNLM"/>
    </source>
</evidence>